<sequence>MCNKESQKAHKCRIGKQGDCSGYRLAELHDLEYHGLNCDLQHSQNSCVKWVIGEIGSECYYFSCHHLRLNHGLKFIRNNPEKFDKQMAVTIDKTGVSVYHCYGNEYPAFQHLIYRGCYHPLADYYKRSTYYCNEDNCNSLEKMPFKRPLLEDFKCWKGINKTTNCTENACGIQYVYGNSPTVIYIGCAKDWSVRAVAVAREMQKNRNYSF</sequence>
<organism evidence="1 2">
    <name type="scientific">Panagrolaimus sp. JU765</name>
    <dbReference type="NCBI Taxonomy" id="591449"/>
    <lineage>
        <taxon>Eukaryota</taxon>
        <taxon>Metazoa</taxon>
        <taxon>Ecdysozoa</taxon>
        <taxon>Nematoda</taxon>
        <taxon>Chromadorea</taxon>
        <taxon>Rhabditida</taxon>
        <taxon>Tylenchina</taxon>
        <taxon>Panagrolaimomorpha</taxon>
        <taxon>Panagrolaimoidea</taxon>
        <taxon>Panagrolaimidae</taxon>
        <taxon>Panagrolaimus</taxon>
    </lineage>
</organism>
<accession>A0AC34PWT9</accession>
<evidence type="ECO:0000313" key="1">
    <source>
        <dbReference type="Proteomes" id="UP000887576"/>
    </source>
</evidence>
<proteinExistence type="predicted"/>
<dbReference type="WBParaSite" id="JU765_v2.g10768.t1">
    <property type="protein sequence ID" value="JU765_v2.g10768.t1"/>
    <property type="gene ID" value="JU765_v2.g10768"/>
</dbReference>
<dbReference type="Proteomes" id="UP000887576">
    <property type="component" value="Unplaced"/>
</dbReference>
<reference evidence="2" key="1">
    <citation type="submission" date="2022-11" db="UniProtKB">
        <authorList>
            <consortium name="WormBaseParasite"/>
        </authorList>
    </citation>
    <scope>IDENTIFICATION</scope>
</reference>
<name>A0AC34PWT9_9BILA</name>
<protein>
    <submittedName>
        <fullName evidence="2">Uncharacterized protein</fullName>
    </submittedName>
</protein>
<evidence type="ECO:0000313" key="2">
    <source>
        <dbReference type="WBParaSite" id="JU765_v2.g10768.t1"/>
    </source>
</evidence>